<keyword evidence="2" id="KW-1185">Reference proteome</keyword>
<dbReference type="InterPro" id="IPR052980">
    <property type="entry name" value="Crinkler_effector"/>
</dbReference>
<name>A0AAD6VMT6_9AGAR</name>
<evidence type="ECO:0000313" key="2">
    <source>
        <dbReference type="Proteomes" id="UP001219525"/>
    </source>
</evidence>
<evidence type="ECO:0000313" key="1">
    <source>
        <dbReference type="EMBL" id="KAJ7217777.1"/>
    </source>
</evidence>
<comment type="caution">
    <text evidence="1">The sequence shown here is derived from an EMBL/GenBank/DDBJ whole genome shotgun (WGS) entry which is preliminary data.</text>
</comment>
<protein>
    <submittedName>
        <fullName evidence="1">Uncharacterized protein</fullName>
    </submittedName>
</protein>
<dbReference type="AlphaFoldDB" id="A0AAD6VMT6"/>
<proteinExistence type="predicted"/>
<accession>A0AAD6VMT6</accession>
<dbReference type="Proteomes" id="UP001219525">
    <property type="component" value="Unassembled WGS sequence"/>
</dbReference>
<dbReference type="PANTHER" id="PTHR33129">
    <property type="entry name" value="PROTEIN KINASE DOMAIN-CONTAINING PROTEIN-RELATED"/>
    <property type="match status" value="1"/>
</dbReference>
<organism evidence="1 2">
    <name type="scientific">Mycena pura</name>
    <dbReference type="NCBI Taxonomy" id="153505"/>
    <lineage>
        <taxon>Eukaryota</taxon>
        <taxon>Fungi</taxon>
        <taxon>Dikarya</taxon>
        <taxon>Basidiomycota</taxon>
        <taxon>Agaricomycotina</taxon>
        <taxon>Agaricomycetes</taxon>
        <taxon>Agaricomycetidae</taxon>
        <taxon>Agaricales</taxon>
        <taxon>Marasmiineae</taxon>
        <taxon>Mycenaceae</taxon>
        <taxon>Mycena</taxon>
    </lineage>
</organism>
<reference evidence="1" key="1">
    <citation type="submission" date="2023-03" db="EMBL/GenBank/DDBJ databases">
        <title>Massive genome expansion in bonnet fungi (Mycena s.s.) driven by repeated elements and novel gene families across ecological guilds.</title>
        <authorList>
            <consortium name="Lawrence Berkeley National Laboratory"/>
            <person name="Harder C.B."/>
            <person name="Miyauchi S."/>
            <person name="Viragh M."/>
            <person name="Kuo A."/>
            <person name="Thoen E."/>
            <person name="Andreopoulos B."/>
            <person name="Lu D."/>
            <person name="Skrede I."/>
            <person name="Drula E."/>
            <person name="Henrissat B."/>
            <person name="Morin E."/>
            <person name="Kohler A."/>
            <person name="Barry K."/>
            <person name="LaButti K."/>
            <person name="Morin E."/>
            <person name="Salamov A."/>
            <person name="Lipzen A."/>
            <person name="Mereny Z."/>
            <person name="Hegedus B."/>
            <person name="Baldrian P."/>
            <person name="Stursova M."/>
            <person name="Weitz H."/>
            <person name="Taylor A."/>
            <person name="Grigoriev I.V."/>
            <person name="Nagy L.G."/>
            <person name="Martin F."/>
            <person name="Kauserud H."/>
        </authorList>
    </citation>
    <scope>NUCLEOTIDE SEQUENCE</scope>
    <source>
        <strain evidence="1">9144</strain>
    </source>
</reference>
<dbReference type="PANTHER" id="PTHR33129:SF1">
    <property type="entry name" value="ATP-BINDING PROTEIN"/>
    <property type="match status" value="1"/>
</dbReference>
<dbReference type="EMBL" id="JARJCW010000013">
    <property type="protein sequence ID" value="KAJ7217777.1"/>
    <property type="molecule type" value="Genomic_DNA"/>
</dbReference>
<gene>
    <name evidence="1" type="ORF">GGX14DRAFT_597907</name>
</gene>
<sequence length="528" mass="59590">MLVRDEYEFVAALLEEQSMKQIGKGCLLLGHPGIGLRVFWGGKTQFGTYFLIRRLLKGHNTYVRTPDGFYCFTTKGFQHCDTEAVFTKYLVTSGLSKMRAILLYDTNQGGDIPQPVSYEYWVIVITSPATHHHKELQKQIGTTTIWMEPWSWEEIYVTGQVMYGRGHESLWEIYDTIGPSIRPASKVSLGLLGYVKKEFNTAVDIGLGLMKKNGTALLKRALEAVQTGKVEDADNLPSAIFILKPVDHVRLDFTLDTVTRAMADRVVFALEEAAESEQESFSNLFSTTSATAPACGNLFEARYLRSLRKRLTEKPINYSPRFLPPQTPNADPGDPNFHITIAQNTTIYNVEDVRNFTLPGSTLLGSPFVLIPTKPNQPTWDFLAHVGDNLLIFQATTRSHSVIIAGLDDVKAITANSSLADHRFWKIVFIVPTAVAPSWTNAMPVTKGKAKKYQRRSTKEYEDIKQYILGKCRTRKLRLRRKTLLDKRLHFEKYGDKDALKLVWCVLCASGTIGSWMTVLITEVFRDT</sequence>